<accession>A0A3G1B490</accession>
<proteinExistence type="predicted"/>
<dbReference type="STRING" id="1603555.SU86_005570"/>
<sequence>MANSSQAYTAIPEDSSSAYMIEKMPELRYYENYEDLQADGKTAVVYPIFTQSAYDWNGFHDYYSGYCDSCTSVKLHQTYEKTFSSSGNGFRVLEFLGYQVIDDIDIDKNPAILGQFDKVILLHNEFVTRAEFDAIVNHPNVIYLYPNALTSKISVNYETNVISLIRGPAHPTPDVVSGFDWKHINTQYEKDWNCDSWNFYKIDNGHMLNCYPETFLPDNGYEILKKLKTL</sequence>
<evidence type="ECO:0000313" key="1">
    <source>
        <dbReference type="EMBL" id="AJZ76669.1"/>
    </source>
</evidence>
<dbReference type="Proteomes" id="UP000266745">
    <property type="component" value="Chromosome"/>
</dbReference>
<dbReference type="EMBL" id="CP011097">
    <property type="protein sequence ID" value="AJZ76669.1"/>
    <property type="molecule type" value="Genomic_DNA"/>
</dbReference>
<dbReference type="KEGG" id="tah:SU86_005570"/>
<organism evidence="1 2">
    <name type="scientific">Candidatus Nitrosotenuis cloacae</name>
    <dbReference type="NCBI Taxonomy" id="1603555"/>
    <lineage>
        <taxon>Archaea</taxon>
        <taxon>Nitrososphaerota</taxon>
        <taxon>Candidatus Nitrosotenuis</taxon>
    </lineage>
</organism>
<evidence type="ECO:0000313" key="2">
    <source>
        <dbReference type="Proteomes" id="UP000266745"/>
    </source>
</evidence>
<gene>
    <name evidence="1" type="ORF">SU86_005570</name>
</gene>
<keyword evidence="2" id="KW-1185">Reference proteome</keyword>
<protein>
    <submittedName>
        <fullName evidence="1">Uncharacterized protein</fullName>
    </submittedName>
</protein>
<dbReference type="AlphaFoldDB" id="A0A3G1B490"/>
<reference evidence="1 2" key="1">
    <citation type="journal article" date="2016" name="Sci. Rep.">
        <title>A novel ammonia-oxidizing archaeon from wastewater treatment plant: Its enrichment, physiological and genomic characteristics.</title>
        <authorList>
            <person name="Li Y."/>
            <person name="Ding K."/>
            <person name="Wen X."/>
            <person name="Zhang B."/>
            <person name="Shen B."/>
            <person name="Yang Y."/>
        </authorList>
    </citation>
    <scope>NUCLEOTIDE SEQUENCE [LARGE SCALE GENOMIC DNA]</scope>
    <source>
        <strain evidence="1 2">SAT1</strain>
    </source>
</reference>
<name>A0A3G1B490_9ARCH</name>